<accession>A0A814T1P5</accession>
<dbReference type="EMBL" id="CAJNOU010001119">
    <property type="protein sequence ID" value="CAF1154767.1"/>
    <property type="molecule type" value="Genomic_DNA"/>
</dbReference>
<sequence length="195" mass="21955">MTGQFLITASGPDEVIFERINTMPTVTAPMITATMTMEQYSDWNVTYKQYTDLDVTYSNYSSELTTNSHIYFRRYNSRRCFYEAIQINVNTTGSYTLTSNSPVDTIGYLYRNDFDPSNISINLLLANDDGGGNGQFEIQYSLEQNTTYILVVTTSDCPMTGQFLITASGPDQVSFERKNIMPTVTTTMITTIIGE</sequence>
<organism evidence="1 2">
    <name type="scientific">Rotaria sordida</name>
    <dbReference type="NCBI Taxonomy" id="392033"/>
    <lineage>
        <taxon>Eukaryota</taxon>
        <taxon>Metazoa</taxon>
        <taxon>Spiralia</taxon>
        <taxon>Gnathifera</taxon>
        <taxon>Rotifera</taxon>
        <taxon>Eurotatoria</taxon>
        <taxon>Bdelloidea</taxon>
        <taxon>Philodinida</taxon>
        <taxon>Philodinidae</taxon>
        <taxon>Rotaria</taxon>
    </lineage>
</organism>
<dbReference type="Proteomes" id="UP000663889">
    <property type="component" value="Unassembled WGS sequence"/>
</dbReference>
<proteinExistence type="predicted"/>
<dbReference type="AlphaFoldDB" id="A0A814T1P5"/>
<evidence type="ECO:0000313" key="2">
    <source>
        <dbReference type="Proteomes" id="UP000663889"/>
    </source>
</evidence>
<gene>
    <name evidence="1" type="ORF">SEV965_LOCUS18646</name>
</gene>
<protein>
    <submittedName>
        <fullName evidence="1">Uncharacterized protein</fullName>
    </submittedName>
</protein>
<evidence type="ECO:0000313" key="1">
    <source>
        <dbReference type="EMBL" id="CAF1154767.1"/>
    </source>
</evidence>
<comment type="caution">
    <text evidence="1">The sequence shown here is derived from an EMBL/GenBank/DDBJ whole genome shotgun (WGS) entry which is preliminary data.</text>
</comment>
<reference evidence="1" key="1">
    <citation type="submission" date="2021-02" db="EMBL/GenBank/DDBJ databases">
        <authorList>
            <person name="Nowell W R."/>
        </authorList>
    </citation>
    <scope>NUCLEOTIDE SEQUENCE</scope>
</reference>
<name>A0A814T1P5_9BILA</name>